<feature type="domain" description="Beta-lactamase-related" evidence="2">
    <location>
        <begin position="55"/>
        <end position="325"/>
    </location>
</feature>
<accession>A0A326RVW5</accession>
<reference evidence="3 4" key="1">
    <citation type="submission" date="2018-06" db="EMBL/GenBank/DDBJ databases">
        <title>Genomic Encyclopedia of Archaeal and Bacterial Type Strains, Phase II (KMG-II): from individual species to whole genera.</title>
        <authorList>
            <person name="Goeker M."/>
        </authorList>
    </citation>
    <scope>NUCLEOTIDE SEQUENCE [LARGE SCALE GENOMIC DNA]</scope>
    <source>
        <strain evidence="3 4">T4</strain>
    </source>
</reference>
<dbReference type="Gene3D" id="3.40.710.10">
    <property type="entry name" value="DD-peptidase/beta-lactamase superfamily"/>
    <property type="match status" value="1"/>
</dbReference>
<keyword evidence="4" id="KW-1185">Reference proteome</keyword>
<dbReference type="SUPFAM" id="SSF56601">
    <property type="entry name" value="beta-lactamase/transpeptidase-like"/>
    <property type="match status" value="1"/>
</dbReference>
<evidence type="ECO:0000313" key="4">
    <source>
        <dbReference type="Proteomes" id="UP000248917"/>
    </source>
</evidence>
<dbReference type="InterPro" id="IPR050789">
    <property type="entry name" value="Diverse_Enzym_Activities"/>
</dbReference>
<dbReference type="RefSeq" id="WP_220084319.1">
    <property type="nucleotide sequence ID" value="NZ_QKTX01000003.1"/>
</dbReference>
<evidence type="ECO:0000259" key="2">
    <source>
        <dbReference type="Pfam" id="PF00144"/>
    </source>
</evidence>
<comment type="caution">
    <text evidence="3">The sequence shown here is derived from an EMBL/GenBank/DDBJ whole genome shotgun (WGS) entry which is preliminary data.</text>
</comment>
<proteinExistence type="predicted"/>
<organism evidence="3 4">
    <name type="scientific">Algoriphagus aquaeductus</name>
    <dbReference type="NCBI Taxonomy" id="475299"/>
    <lineage>
        <taxon>Bacteria</taxon>
        <taxon>Pseudomonadati</taxon>
        <taxon>Bacteroidota</taxon>
        <taxon>Cytophagia</taxon>
        <taxon>Cytophagales</taxon>
        <taxon>Cyclobacteriaceae</taxon>
        <taxon>Algoriphagus</taxon>
    </lineage>
</organism>
<dbReference type="InterPro" id="IPR012338">
    <property type="entry name" value="Beta-lactam/transpept-like"/>
</dbReference>
<evidence type="ECO:0000256" key="1">
    <source>
        <dbReference type="SAM" id="SignalP"/>
    </source>
</evidence>
<dbReference type="Pfam" id="PF00144">
    <property type="entry name" value="Beta-lactamase"/>
    <property type="match status" value="1"/>
</dbReference>
<dbReference type="EMBL" id="QKTX01000003">
    <property type="protein sequence ID" value="PZV85393.1"/>
    <property type="molecule type" value="Genomic_DNA"/>
</dbReference>
<sequence length="357" mass="40037">MRTLSLLFAILLLVQASCNPTEEPGNSTDQAMYFPPLAGNDWAKISPRELNWDESQIPGLVDFLRSKNSKSFLILVNGRIAMEEYFDGHKATDTWQWNSAGKTLTTATVGIAQQENLLNINTRVSQYLGPGWTTMPLAKEALITPKHLLSMTSGINDENQLVIRPNLTYLADAGTRWSYHNVFQRLMNVVGEASGQSFETYFMTKLKNKIGMDGFWNEGLIFTVYHSNSRSMARFGLLALNQGKWGDEQIVNEAFFKESTSTSQNINPSYGYLWWLNGKSQFMLPNSQTVFPGMLIPNAPADMYAAMGAEDQRIYVIPSKKMVIIRMGRASDPDNPNFALSGFDQLLWEKINAALGN</sequence>
<name>A0A326RVW5_9BACT</name>
<dbReference type="PANTHER" id="PTHR43283:SF7">
    <property type="entry name" value="BETA-LACTAMASE-RELATED DOMAIN-CONTAINING PROTEIN"/>
    <property type="match status" value="1"/>
</dbReference>
<keyword evidence="1" id="KW-0732">Signal</keyword>
<dbReference type="AlphaFoldDB" id="A0A326RVW5"/>
<evidence type="ECO:0000313" key="3">
    <source>
        <dbReference type="EMBL" id="PZV85393.1"/>
    </source>
</evidence>
<dbReference type="Proteomes" id="UP000248917">
    <property type="component" value="Unassembled WGS sequence"/>
</dbReference>
<feature type="signal peptide" evidence="1">
    <location>
        <begin position="1"/>
        <end position="18"/>
    </location>
</feature>
<gene>
    <name evidence="3" type="ORF">CLV31_103185</name>
</gene>
<protein>
    <submittedName>
        <fullName evidence="3">CubicO group peptidase (Beta-lactamase class C family)</fullName>
    </submittedName>
</protein>
<feature type="chain" id="PRO_5016334969" evidence="1">
    <location>
        <begin position="19"/>
        <end position="357"/>
    </location>
</feature>
<dbReference type="InterPro" id="IPR001466">
    <property type="entry name" value="Beta-lactam-related"/>
</dbReference>
<dbReference type="PANTHER" id="PTHR43283">
    <property type="entry name" value="BETA-LACTAMASE-RELATED"/>
    <property type="match status" value="1"/>
</dbReference>